<accession>A0A6J5KTT4</accession>
<proteinExistence type="predicted"/>
<sequence>MKTAVVISGQIRDAKQCFNSLHGEILLPYNADVFIDTWIPTNSIVDHRGDLIPNDMSIDEIIFNYKPKMINVEDFNSPFMKYIKDTAPKKTSSYDGSLAWETKVENVFYMYYKVWRANSLKSYYEKLNGFKYDCVIRMRFDLEFGSFPIIVPKKNEIYIPEGSNHRGGINDLMALGDSDTMDKHANLFCSLNQYMNMDIGLHPESLMRSHLEQLNLDIKRFQITYKLRGNNV</sequence>
<reference evidence="1" key="1">
    <citation type="submission" date="2020-04" db="EMBL/GenBank/DDBJ databases">
        <authorList>
            <person name="Chiriac C."/>
            <person name="Salcher M."/>
            <person name="Ghai R."/>
            <person name="Kavagutti S V."/>
        </authorList>
    </citation>
    <scope>NUCLEOTIDE SEQUENCE</scope>
</reference>
<protein>
    <submittedName>
        <fullName evidence="1">Uncharacterized protein</fullName>
    </submittedName>
</protein>
<gene>
    <name evidence="1" type="ORF">UFOVP49_155</name>
</gene>
<dbReference type="EMBL" id="LR796178">
    <property type="protein sequence ID" value="CAB4124317.1"/>
    <property type="molecule type" value="Genomic_DNA"/>
</dbReference>
<evidence type="ECO:0000313" key="1">
    <source>
        <dbReference type="EMBL" id="CAB4124317.1"/>
    </source>
</evidence>
<organism evidence="1">
    <name type="scientific">uncultured Caudovirales phage</name>
    <dbReference type="NCBI Taxonomy" id="2100421"/>
    <lineage>
        <taxon>Viruses</taxon>
        <taxon>Duplodnaviria</taxon>
        <taxon>Heunggongvirae</taxon>
        <taxon>Uroviricota</taxon>
        <taxon>Caudoviricetes</taxon>
        <taxon>Peduoviridae</taxon>
        <taxon>Maltschvirus</taxon>
        <taxon>Maltschvirus maltsch</taxon>
    </lineage>
</organism>
<name>A0A6J5KTT4_9CAUD</name>